<evidence type="ECO:0000256" key="5">
    <source>
        <dbReference type="ARBA" id="ARBA00022679"/>
    </source>
</evidence>
<comment type="caution">
    <text evidence="14">The sequence shown here is derived from an EMBL/GenBank/DDBJ whole genome shotgun (WGS) entry which is preliminary data.</text>
</comment>
<evidence type="ECO:0000256" key="9">
    <source>
        <dbReference type="ARBA" id="ARBA00023012"/>
    </source>
</evidence>
<dbReference type="SMART" id="SM00388">
    <property type="entry name" value="HisKA"/>
    <property type="match status" value="1"/>
</dbReference>
<dbReference type="SUPFAM" id="SSF47384">
    <property type="entry name" value="Homodimeric domain of signal transducing histidine kinase"/>
    <property type="match status" value="1"/>
</dbReference>
<evidence type="ECO:0000256" key="4">
    <source>
        <dbReference type="ARBA" id="ARBA00022553"/>
    </source>
</evidence>
<keyword evidence="5" id="KW-0808">Transferase</keyword>
<evidence type="ECO:0000259" key="13">
    <source>
        <dbReference type="PROSITE" id="PS50885"/>
    </source>
</evidence>
<evidence type="ECO:0000256" key="3">
    <source>
        <dbReference type="ARBA" id="ARBA00012438"/>
    </source>
</evidence>
<evidence type="ECO:0000313" key="14">
    <source>
        <dbReference type="EMBL" id="PKW27800.1"/>
    </source>
</evidence>
<dbReference type="SUPFAM" id="SSF55874">
    <property type="entry name" value="ATPase domain of HSP90 chaperone/DNA topoisomerase II/histidine kinase"/>
    <property type="match status" value="1"/>
</dbReference>
<dbReference type="Proteomes" id="UP000233781">
    <property type="component" value="Unassembled WGS sequence"/>
</dbReference>
<evidence type="ECO:0000256" key="8">
    <source>
        <dbReference type="ARBA" id="ARBA00022989"/>
    </source>
</evidence>
<evidence type="ECO:0000256" key="10">
    <source>
        <dbReference type="ARBA" id="ARBA00023136"/>
    </source>
</evidence>
<dbReference type="CDD" id="cd00082">
    <property type="entry name" value="HisKA"/>
    <property type="match status" value="1"/>
</dbReference>
<dbReference type="SMART" id="SM00387">
    <property type="entry name" value="HATPase_c"/>
    <property type="match status" value="1"/>
</dbReference>
<dbReference type="PRINTS" id="PR00344">
    <property type="entry name" value="BCTRLSENSOR"/>
</dbReference>
<dbReference type="GO" id="GO:0005886">
    <property type="term" value="C:plasma membrane"/>
    <property type="evidence" value="ECO:0007669"/>
    <property type="project" value="UniProtKB-SubCell"/>
</dbReference>
<keyword evidence="8 11" id="KW-1133">Transmembrane helix</keyword>
<dbReference type="PANTHER" id="PTHR45436">
    <property type="entry name" value="SENSOR HISTIDINE KINASE YKOH"/>
    <property type="match status" value="1"/>
</dbReference>
<dbReference type="InterPro" id="IPR036097">
    <property type="entry name" value="HisK_dim/P_sf"/>
</dbReference>
<dbReference type="InterPro" id="IPR036890">
    <property type="entry name" value="HATPase_C_sf"/>
</dbReference>
<dbReference type="InterPro" id="IPR003660">
    <property type="entry name" value="HAMP_dom"/>
</dbReference>
<keyword evidence="6 11" id="KW-0812">Transmembrane</keyword>
<name>A0A2N3YLS0_9MICO</name>
<comment type="catalytic activity">
    <reaction evidence="1">
        <text>ATP + protein L-histidine = ADP + protein N-phospho-L-histidine.</text>
        <dbReference type="EC" id="2.7.13.3"/>
    </reaction>
</comment>
<dbReference type="RefSeq" id="WP_101396173.1">
    <property type="nucleotide sequence ID" value="NZ_PJNE01000001.1"/>
</dbReference>
<keyword evidence="15" id="KW-1185">Reference proteome</keyword>
<dbReference type="InterPro" id="IPR050428">
    <property type="entry name" value="TCS_sensor_his_kinase"/>
</dbReference>
<evidence type="ECO:0000313" key="15">
    <source>
        <dbReference type="Proteomes" id="UP000233781"/>
    </source>
</evidence>
<dbReference type="InterPro" id="IPR005467">
    <property type="entry name" value="His_kinase_dom"/>
</dbReference>
<dbReference type="InterPro" id="IPR003661">
    <property type="entry name" value="HisK_dim/P_dom"/>
</dbReference>
<proteinExistence type="predicted"/>
<evidence type="ECO:0000259" key="12">
    <source>
        <dbReference type="PROSITE" id="PS50109"/>
    </source>
</evidence>
<dbReference type="EMBL" id="PJNE01000001">
    <property type="protein sequence ID" value="PKW27800.1"/>
    <property type="molecule type" value="Genomic_DNA"/>
</dbReference>
<dbReference type="Gene3D" id="1.10.287.130">
    <property type="match status" value="1"/>
</dbReference>
<feature type="domain" description="Histidine kinase" evidence="12">
    <location>
        <begin position="234"/>
        <end position="451"/>
    </location>
</feature>
<feature type="transmembrane region" description="Helical" evidence="11">
    <location>
        <begin position="149"/>
        <end position="171"/>
    </location>
</feature>
<protein>
    <recommendedName>
        <fullName evidence="3">histidine kinase</fullName>
        <ecNumber evidence="3">2.7.13.3</ecNumber>
    </recommendedName>
</protein>
<keyword evidence="4" id="KW-0597">Phosphoprotein</keyword>
<keyword evidence="7 14" id="KW-0418">Kinase</keyword>
<comment type="subcellular location">
    <subcellularLocation>
        <location evidence="2">Cell membrane</location>
    </subcellularLocation>
</comment>
<keyword evidence="10 11" id="KW-0472">Membrane</keyword>
<evidence type="ECO:0000256" key="2">
    <source>
        <dbReference type="ARBA" id="ARBA00004236"/>
    </source>
</evidence>
<evidence type="ECO:0000256" key="1">
    <source>
        <dbReference type="ARBA" id="ARBA00000085"/>
    </source>
</evidence>
<evidence type="ECO:0000256" key="6">
    <source>
        <dbReference type="ARBA" id="ARBA00022692"/>
    </source>
</evidence>
<reference evidence="14 15" key="1">
    <citation type="submission" date="2017-12" db="EMBL/GenBank/DDBJ databases">
        <title>Sequencing the genomes of 1000 Actinobacteria strains.</title>
        <authorList>
            <person name="Klenk H.-P."/>
        </authorList>
    </citation>
    <scope>NUCLEOTIDE SEQUENCE [LARGE SCALE GENOMIC DNA]</scope>
    <source>
        <strain evidence="14 15">DSM 12806</strain>
    </source>
</reference>
<dbReference type="PROSITE" id="PS50109">
    <property type="entry name" value="HIS_KIN"/>
    <property type="match status" value="1"/>
</dbReference>
<dbReference type="OrthoDB" id="9786919at2"/>
<dbReference type="Gene3D" id="6.10.340.10">
    <property type="match status" value="1"/>
</dbReference>
<dbReference type="SMART" id="SM00304">
    <property type="entry name" value="HAMP"/>
    <property type="match status" value="1"/>
</dbReference>
<sequence length="451" mass="46909">MTLRRRLVVAVSVLAVLAVTAGVTVVLIQRAYLVARLDTEIATLAGNPRALLLASQRSPDTVSAAGLGDVYVGRMTADGRLVTVLAPESDPTLTPALAAGETVTTPEGRPAPSGHAPRVRVLTVPLPNGRAQAVIAVPTTSADVTTRRLALTLLLTGLVVAGFVGLLLWWVDRLGLRPIAAMTAAADAVTAGDTSRRVPPGPPGTEAARLGEALNTMIDRSAATNERMRRFVADASHELRTPLTTLGGYAALHAARPPGPLDADGRAEVDDGMRRIGDEAARMRRLVDGLLDLAGLESPDALRREPVDLGPLLRDVASDLRVVAPDREVSLEAPESLVLHADRDRITQAVVGLTSNAVRHTPAGTPVALRLVPGAGAVRIEVSDAGPGIPPEHLRHLFERFYRVDRSRSSGSGGSGLGLAVVDAVARGHGGSVGVASEVGRGSTFTITLPA</sequence>
<dbReference type="InterPro" id="IPR003594">
    <property type="entry name" value="HATPase_dom"/>
</dbReference>
<organism evidence="14 15">
    <name type="scientific">Phycicoccus duodecadis</name>
    <dbReference type="NCBI Taxonomy" id="173053"/>
    <lineage>
        <taxon>Bacteria</taxon>
        <taxon>Bacillati</taxon>
        <taxon>Actinomycetota</taxon>
        <taxon>Actinomycetes</taxon>
        <taxon>Micrococcales</taxon>
        <taxon>Intrasporangiaceae</taxon>
        <taxon>Phycicoccus</taxon>
    </lineage>
</organism>
<dbReference type="CDD" id="cd00075">
    <property type="entry name" value="HATPase"/>
    <property type="match status" value="1"/>
</dbReference>
<accession>A0A2N3YLS0</accession>
<dbReference type="FunFam" id="3.30.565.10:FF:000006">
    <property type="entry name" value="Sensor histidine kinase WalK"/>
    <property type="match status" value="1"/>
</dbReference>
<dbReference type="AlphaFoldDB" id="A0A2N3YLS0"/>
<dbReference type="Pfam" id="PF00672">
    <property type="entry name" value="HAMP"/>
    <property type="match status" value="1"/>
</dbReference>
<dbReference type="GO" id="GO:0000155">
    <property type="term" value="F:phosphorelay sensor kinase activity"/>
    <property type="evidence" value="ECO:0007669"/>
    <property type="project" value="InterPro"/>
</dbReference>
<dbReference type="EC" id="2.7.13.3" evidence="3"/>
<gene>
    <name evidence="14" type="ORF">ATL31_2651</name>
</gene>
<evidence type="ECO:0000256" key="7">
    <source>
        <dbReference type="ARBA" id="ARBA00022777"/>
    </source>
</evidence>
<dbReference type="Pfam" id="PF02518">
    <property type="entry name" value="HATPase_c"/>
    <property type="match status" value="1"/>
</dbReference>
<feature type="domain" description="HAMP" evidence="13">
    <location>
        <begin position="173"/>
        <end position="226"/>
    </location>
</feature>
<dbReference type="Pfam" id="PF00512">
    <property type="entry name" value="HisKA"/>
    <property type="match status" value="1"/>
</dbReference>
<evidence type="ECO:0000256" key="11">
    <source>
        <dbReference type="SAM" id="Phobius"/>
    </source>
</evidence>
<dbReference type="PANTHER" id="PTHR45436:SF5">
    <property type="entry name" value="SENSOR HISTIDINE KINASE TRCS"/>
    <property type="match status" value="1"/>
</dbReference>
<keyword evidence="9" id="KW-0902">Two-component regulatory system</keyword>
<dbReference type="InterPro" id="IPR004358">
    <property type="entry name" value="Sig_transdc_His_kin-like_C"/>
</dbReference>
<dbReference type="PROSITE" id="PS50885">
    <property type="entry name" value="HAMP"/>
    <property type="match status" value="1"/>
</dbReference>
<dbReference type="Gene3D" id="3.30.565.10">
    <property type="entry name" value="Histidine kinase-like ATPase, C-terminal domain"/>
    <property type="match status" value="1"/>
</dbReference>
<dbReference type="SUPFAM" id="SSF158472">
    <property type="entry name" value="HAMP domain-like"/>
    <property type="match status" value="1"/>
</dbReference>